<dbReference type="PANTHER" id="PTHR42870">
    <property type="entry name" value="ACETYL-COA C-ACETYLTRANSFERASE"/>
    <property type="match status" value="1"/>
</dbReference>
<evidence type="ECO:0000259" key="1">
    <source>
        <dbReference type="Pfam" id="PF00108"/>
    </source>
</evidence>
<dbReference type="SUPFAM" id="SSF53901">
    <property type="entry name" value="Thiolase-like"/>
    <property type="match status" value="2"/>
</dbReference>
<dbReference type="GO" id="GO:0016747">
    <property type="term" value="F:acyltransferase activity, transferring groups other than amino-acyl groups"/>
    <property type="evidence" value="ECO:0007669"/>
    <property type="project" value="InterPro"/>
</dbReference>
<reference evidence="3 4" key="1">
    <citation type="submission" date="2020-02" db="EMBL/GenBank/DDBJ databases">
        <title>Genome sequencing for Kineobactrum sp. M2.</title>
        <authorList>
            <person name="Park S.-J."/>
        </authorList>
    </citation>
    <scope>NUCLEOTIDE SEQUENCE [LARGE SCALE GENOMIC DNA]</scope>
    <source>
        <strain evidence="3 4">M2</strain>
    </source>
</reference>
<dbReference type="PANTHER" id="PTHR42870:SF1">
    <property type="entry name" value="NON-SPECIFIC LIPID-TRANSFER PROTEIN-LIKE 2"/>
    <property type="match status" value="1"/>
</dbReference>
<dbReference type="InterPro" id="IPR020616">
    <property type="entry name" value="Thiolase_N"/>
</dbReference>
<dbReference type="CDD" id="cd00829">
    <property type="entry name" value="SCP-x_thiolase"/>
    <property type="match status" value="1"/>
</dbReference>
<dbReference type="Gene3D" id="3.40.47.10">
    <property type="match status" value="1"/>
</dbReference>
<protein>
    <submittedName>
        <fullName evidence="3">Thiolase family protein</fullName>
    </submittedName>
</protein>
<evidence type="ECO:0000313" key="3">
    <source>
        <dbReference type="EMBL" id="QIB67656.1"/>
    </source>
</evidence>
<dbReference type="InterPro" id="IPR055140">
    <property type="entry name" value="Thiolase_C_2"/>
</dbReference>
<dbReference type="Pfam" id="PF22691">
    <property type="entry name" value="Thiolase_C_1"/>
    <property type="match status" value="1"/>
</dbReference>
<feature type="domain" description="Thiolase C-terminal" evidence="2">
    <location>
        <begin position="242"/>
        <end position="311"/>
    </location>
</feature>
<feature type="domain" description="Thiolase N-terminal" evidence="1">
    <location>
        <begin position="12"/>
        <end position="179"/>
    </location>
</feature>
<name>A0A6C0U6M8_9GAMM</name>
<organism evidence="3 4">
    <name type="scientific">Kineobactrum salinum</name>
    <dbReference type="NCBI Taxonomy" id="2708301"/>
    <lineage>
        <taxon>Bacteria</taxon>
        <taxon>Pseudomonadati</taxon>
        <taxon>Pseudomonadota</taxon>
        <taxon>Gammaproteobacteria</taxon>
        <taxon>Cellvibrionales</taxon>
        <taxon>Halieaceae</taxon>
        <taxon>Kineobactrum</taxon>
    </lineage>
</organism>
<dbReference type="EMBL" id="CP048711">
    <property type="protein sequence ID" value="QIB67656.1"/>
    <property type="molecule type" value="Genomic_DNA"/>
</dbReference>
<evidence type="ECO:0000313" key="4">
    <source>
        <dbReference type="Proteomes" id="UP000477680"/>
    </source>
</evidence>
<dbReference type="AlphaFoldDB" id="A0A6C0U6M8"/>
<dbReference type="KEGG" id="kim:G3T16_12230"/>
<dbReference type="Pfam" id="PF00108">
    <property type="entry name" value="Thiolase_N"/>
    <property type="match status" value="1"/>
</dbReference>
<keyword evidence="4" id="KW-1185">Reference proteome</keyword>
<gene>
    <name evidence="3" type="ORF">G3T16_12230</name>
</gene>
<evidence type="ECO:0000259" key="2">
    <source>
        <dbReference type="Pfam" id="PF22691"/>
    </source>
</evidence>
<proteinExistence type="predicted"/>
<sequence>MTHGCHTGVGVTPFGKHLERSIVSLAIEALQIALGDSGLPKGRLQACYFANALAPVLFGDSSVGQNVTAAAGLDGIPVVNVENACTSGSTAFYLARNAILAGECDVALVLGAEKMCVPGFGLINSGASELDTQLGLVTPASFALRARRHMHEFGTTLEQLAAVTVKSRRHAALNPLAQMRQEESLAQVLASPPIADPLTRSQCCPVADGAAALILASADVARGCARAVPVAASILTSGLYQHSQDLVRWETDYRSASLAYEKAGIGPEDLDLVECHDAFTISEILHYEALGLCAPGDGGAFVEAGHASLGGGCRSMYQAAC</sequence>
<dbReference type="Proteomes" id="UP000477680">
    <property type="component" value="Chromosome"/>
</dbReference>
<dbReference type="InterPro" id="IPR016039">
    <property type="entry name" value="Thiolase-like"/>
</dbReference>
<accession>A0A6C0U6M8</accession>